<accession>A0A1F7RY26</accession>
<reference evidence="2 3" key="1">
    <citation type="journal article" date="2016" name="Nat. Commun.">
        <title>Thousands of microbial genomes shed light on interconnected biogeochemical processes in an aquifer system.</title>
        <authorList>
            <person name="Anantharaman K."/>
            <person name="Brown C.T."/>
            <person name="Hug L.A."/>
            <person name="Sharon I."/>
            <person name="Castelle C.J."/>
            <person name="Probst A.J."/>
            <person name="Thomas B.C."/>
            <person name="Singh A."/>
            <person name="Wilkins M.J."/>
            <person name="Karaoz U."/>
            <person name="Brodie E.L."/>
            <person name="Williams K.H."/>
            <person name="Hubbard S.S."/>
            <person name="Banfield J.F."/>
        </authorList>
    </citation>
    <scope>NUCLEOTIDE SEQUENCE [LARGE SCALE GENOMIC DNA]</scope>
</reference>
<evidence type="ECO:0000259" key="1">
    <source>
        <dbReference type="Pfam" id="PF07460"/>
    </source>
</evidence>
<organism evidence="2 3">
    <name type="scientific">Candidatus Schekmanbacteria bacterium RBG_16_38_10</name>
    <dbReference type="NCBI Taxonomy" id="1817879"/>
    <lineage>
        <taxon>Bacteria</taxon>
        <taxon>Candidatus Schekmaniibacteriota</taxon>
    </lineage>
</organism>
<dbReference type="InterPro" id="IPR003611">
    <property type="entry name" value="NUMOD3"/>
</dbReference>
<proteinExistence type="predicted"/>
<evidence type="ECO:0000313" key="3">
    <source>
        <dbReference type="Proteomes" id="UP000178797"/>
    </source>
</evidence>
<comment type="caution">
    <text evidence="2">The sequence shown here is derived from an EMBL/GenBank/DDBJ whole genome shotgun (WGS) entry which is preliminary data.</text>
</comment>
<gene>
    <name evidence="2" type="ORF">A2W05_07165</name>
</gene>
<feature type="domain" description="Nuclease associated modular" evidence="1">
    <location>
        <begin position="49"/>
        <end position="70"/>
    </location>
</feature>
<dbReference type="Pfam" id="PF07460">
    <property type="entry name" value="NUMOD3"/>
    <property type="match status" value="2"/>
</dbReference>
<dbReference type="AlphaFoldDB" id="A0A1F7RY26"/>
<name>A0A1F7RY26_9BACT</name>
<dbReference type="GO" id="GO:0003677">
    <property type="term" value="F:DNA binding"/>
    <property type="evidence" value="ECO:0007669"/>
    <property type="project" value="InterPro"/>
</dbReference>
<dbReference type="Proteomes" id="UP000178797">
    <property type="component" value="Unassembled WGS sequence"/>
</dbReference>
<dbReference type="EMBL" id="MGDE01000087">
    <property type="protein sequence ID" value="OGL46476.1"/>
    <property type="molecule type" value="Genomic_DNA"/>
</dbReference>
<protein>
    <recommendedName>
        <fullName evidence="1">Nuclease associated modular domain-containing protein</fullName>
    </recommendedName>
</protein>
<feature type="domain" description="Nuclease associated modular" evidence="1">
    <location>
        <begin position="7"/>
        <end position="32"/>
    </location>
</feature>
<sequence>MTVGKYIRTKEIKEKIRKSLLGNIPWNKGKKRPTFSRKWIENMSLSAKGRKKSLEHKLKIGKAHKGNKSYAWKGNDAKYNTIHNWVIKWKEQPCVCEYCGTITAKRYEWANVNHKYHRVLKDYIRLCTSCHREYDKQFKK</sequence>
<evidence type="ECO:0000313" key="2">
    <source>
        <dbReference type="EMBL" id="OGL46476.1"/>
    </source>
</evidence>